<keyword evidence="2" id="KW-0378">Hydrolase</keyword>
<sequence length="147" mass="15443">RTGAGWFDHPKHTRAGPKTGTVLDLEGCVVIPGLIDLHTHGALGIDTMDATPAQFVEWSAFLAKNGVTSFLPTTVTAGKKQIAQAMKNIRAAAVDPALSASIEGAHIEGPYISCLHKGCHDPSLIVKPSSADVLEYRELLGKSLSCG</sequence>
<comment type="similarity">
    <text evidence="1">Belongs to the metallo-dependent hydrolases superfamily. NagA family.</text>
</comment>
<evidence type="ECO:0000313" key="4">
    <source>
        <dbReference type="EMBL" id="AIA86767.1"/>
    </source>
</evidence>
<dbReference type="GO" id="GO:0006046">
    <property type="term" value="P:N-acetylglucosamine catabolic process"/>
    <property type="evidence" value="ECO:0007669"/>
    <property type="project" value="TreeGrafter"/>
</dbReference>
<dbReference type="AlphaFoldDB" id="A0A060BVQ2"/>
<evidence type="ECO:0000256" key="1">
    <source>
        <dbReference type="ARBA" id="ARBA00010716"/>
    </source>
</evidence>
<reference evidence="4" key="1">
    <citation type="journal article" date="2013" name="Environ. Microbiol.">
        <title>Seasonally variable intestinal metagenomes of the red palm weevil (Rhynchophorus ferrugineus).</title>
        <authorList>
            <person name="Jia S."/>
            <person name="Zhang X."/>
            <person name="Zhang G."/>
            <person name="Yin A."/>
            <person name="Zhang S."/>
            <person name="Li F."/>
            <person name="Wang L."/>
            <person name="Zhao D."/>
            <person name="Yun Q."/>
            <person name="Tala"/>
            <person name="Wang J."/>
            <person name="Sun G."/>
            <person name="Baabdullah M."/>
            <person name="Yu X."/>
            <person name="Hu S."/>
            <person name="Al-Mssallem I.S."/>
            <person name="Yu J."/>
        </authorList>
    </citation>
    <scope>NUCLEOTIDE SEQUENCE</scope>
</reference>
<organism evidence="4">
    <name type="scientific">uncultured Thermoanaerobacter sp</name>
    <dbReference type="NCBI Taxonomy" id="242695"/>
    <lineage>
        <taxon>Bacteria</taxon>
        <taxon>Bacillati</taxon>
        <taxon>Bacillota</taxon>
        <taxon>Clostridia</taxon>
        <taxon>Thermoanaerobacterales</taxon>
        <taxon>Thermoanaerobacteraceae</taxon>
        <taxon>Thermoanaerobacter</taxon>
        <taxon>environmental samples</taxon>
    </lineage>
</organism>
<dbReference type="InterPro" id="IPR032466">
    <property type="entry name" value="Metal_Hydrolase"/>
</dbReference>
<dbReference type="SUPFAM" id="SSF51338">
    <property type="entry name" value="Composite domain of metallo-dependent hydrolases"/>
    <property type="match status" value="1"/>
</dbReference>
<feature type="domain" description="Amidohydrolase-related" evidence="3">
    <location>
        <begin position="29"/>
        <end position="95"/>
    </location>
</feature>
<dbReference type="Gene3D" id="3.20.20.140">
    <property type="entry name" value="Metal-dependent hydrolases"/>
    <property type="match status" value="1"/>
</dbReference>
<dbReference type="InterPro" id="IPR011059">
    <property type="entry name" value="Metal-dep_hydrolase_composite"/>
</dbReference>
<dbReference type="SUPFAM" id="SSF51556">
    <property type="entry name" value="Metallo-dependent hydrolases"/>
    <property type="match status" value="1"/>
</dbReference>
<dbReference type="Pfam" id="PF01979">
    <property type="entry name" value="Amidohydro_1"/>
    <property type="match status" value="1"/>
</dbReference>
<dbReference type="Gene3D" id="2.30.40.10">
    <property type="entry name" value="Urease, subunit C, domain 1"/>
    <property type="match status" value="1"/>
</dbReference>
<evidence type="ECO:0000256" key="2">
    <source>
        <dbReference type="ARBA" id="ARBA00022801"/>
    </source>
</evidence>
<dbReference type="InterPro" id="IPR006680">
    <property type="entry name" value="Amidohydro-rel"/>
</dbReference>
<feature type="non-terminal residue" evidence="4">
    <location>
        <position position="1"/>
    </location>
</feature>
<name>A0A060BVQ2_9THEO</name>
<dbReference type="EMBL" id="KF119501">
    <property type="protein sequence ID" value="AIA86767.1"/>
    <property type="molecule type" value="Genomic_DNA"/>
</dbReference>
<proteinExistence type="inferred from homology"/>
<accession>A0A060BVQ2</accession>
<protein>
    <submittedName>
        <fullName evidence="4">CAZy families CE9 protein</fullName>
    </submittedName>
</protein>
<dbReference type="PANTHER" id="PTHR11113">
    <property type="entry name" value="N-ACETYLGLUCOSAMINE-6-PHOSPHATE DEACETYLASE"/>
    <property type="match status" value="1"/>
</dbReference>
<dbReference type="PANTHER" id="PTHR11113:SF14">
    <property type="entry name" value="N-ACETYLGLUCOSAMINE-6-PHOSPHATE DEACETYLASE"/>
    <property type="match status" value="1"/>
</dbReference>
<evidence type="ECO:0000259" key="3">
    <source>
        <dbReference type="Pfam" id="PF01979"/>
    </source>
</evidence>
<dbReference type="GO" id="GO:0008448">
    <property type="term" value="F:N-acetylglucosamine-6-phosphate deacetylase activity"/>
    <property type="evidence" value="ECO:0007669"/>
    <property type="project" value="TreeGrafter"/>
</dbReference>